<comment type="similarity">
    <text evidence="1">Belongs to the fructosamine kinase family.</text>
</comment>
<dbReference type="OrthoDB" id="5291879at2"/>
<dbReference type="EMBL" id="PGTB01000311">
    <property type="protein sequence ID" value="PJE33837.1"/>
    <property type="molecule type" value="Genomic_DNA"/>
</dbReference>
<dbReference type="Gene3D" id="3.30.200.20">
    <property type="entry name" value="Phosphorylase Kinase, domain 1"/>
    <property type="match status" value="1"/>
</dbReference>
<dbReference type="RefSeq" id="WP_100165029.1">
    <property type="nucleotide sequence ID" value="NZ_PGTB01000311.1"/>
</dbReference>
<protein>
    <submittedName>
        <fullName evidence="2">Aminoglycoside phosphotransferase</fullName>
    </submittedName>
</protein>
<reference evidence="2 3" key="1">
    <citation type="journal article" date="2018" name="Int. J. Syst. Evol. Microbiol.">
        <title>Pseudooceanicola lipolyticus sp. nov., a marine alphaproteobacterium, reclassification of Oceanicola flagellatus as Pseudooceanicola flagellatus comb. nov. and emended description of the genus Pseudooceanicola.</title>
        <authorList>
            <person name="Huang M.-M."/>
            <person name="Guo L.-L."/>
            <person name="Wu Y.-H."/>
            <person name="Lai Q.-L."/>
            <person name="Shao Z.-Z."/>
            <person name="Wang C.-S."/>
            <person name="Wu M."/>
            <person name="Xu X.-W."/>
        </authorList>
    </citation>
    <scope>NUCLEOTIDE SEQUENCE [LARGE SCALE GENOMIC DNA]</scope>
    <source>
        <strain evidence="2 3">157</strain>
    </source>
</reference>
<dbReference type="Pfam" id="PF03881">
    <property type="entry name" value="Fructosamin_kin"/>
    <property type="match status" value="1"/>
</dbReference>
<dbReference type="Proteomes" id="UP000231553">
    <property type="component" value="Unassembled WGS sequence"/>
</dbReference>
<evidence type="ECO:0000313" key="3">
    <source>
        <dbReference type="Proteomes" id="UP000231553"/>
    </source>
</evidence>
<sequence length="251" mass="27146">SGGDLSSVVRLHLPSGRTVIAKSGPQPKTEAAMLCALSRAGVSAPGIFAAGSRALLLEDLPERGSLSELGWAELGRALKTLHAAVGPAYGWDGDYAFRHVPIENAWLNDWPTFWALRRLLPGADALPPAMAREVQDLCHNIHDLLPSFPPASLLHGDLWSGNIIACDGRLSGLIDPACYYGHGEVDLAMLGLFGRPDPAFWSSYGDPGPGWAIRQAIYQLWPAITHVRLFGDSYLPMVRDLLARVPVRRAD</sequence>
<dbReference type="AlphaFoldDB" id="A0A2M8ITI5"/>
<evidence type="ECO:0000313" key="2">
    <source>
        <dbReference type="EMBL" id="PJE33837.1"/>
    </source>
</evidence>
<organism evidence="2 3">
    <name type="scientific">Pseudooceanicola lipolyticus</name>
    <dbReference type="NCBI Taxonomy" id="2029104"/>
    <lineage>
        <taxon>Bacteria</taxon>
        <taxon>Pseudomonadati</taxon>
        <taxon>Pseudomonadota</taxon>
        <taxon>Alphaproteobacteria</taxon>
        <taxon>Rhodobacterales</taxon>
        <taxon>Paracoccaceae</taxon>
        <taxon>Pseudooceanicola</taxon>
    </lineage>
</organism>
<dbReference type="GO" id="GO:0016740">
    <property type="term" value="F:transferase activity"/>
    <property type="evidence" value="ECO:0007669"/>
    <property type="project" value="UniProtKB-KW"/>
</dbReference>
<comment type="caution">
    <text evidence="2">The sequence shown here is derived from an EMBL/GenBank/DDBJ whole genome shotgun (WGS) entry which is preliminary data.</text>
</comment>
<dbReference type="SUPFAM" id="SSF56112">
    <property type="entry name" value="Protein kinase-like (PK-like)"/>
    <property type="match status" value="1"/>
</dbReference>
<accession>A0A2M8ITI5</accession>
<dbReference type="PANTHER" id="PTHR12149:SF8">
    <property type="entry name" value="PROTEIN-RIBULOSAMINE 3-KINASE"/>
    <property type="match status" value="1"/>
</dbReference>
<keyword evidence="3" id="KW-1185">Reference proteome</keyword>
<evidence type="ECO:0000256" key="1">
    <source>
        <dbReference type="ARBA" id="ARBA00009460"/>
    </source>
</evidence>
<feature type="non-terminal residue" evidence="2">
    <location>
        <position position="1"/>
    </location>
</feature>
<dbReference type="PIRSF" id="PIRSF006221">
    <property type="entry name" value="Ketosamine-3-kinase"/>
    <property type="match status" value="1"/>
</dbReference>
<dbReference type="InterPro" id="IPR011009">
    <property type="entry name" value="Kinase-like_dom_sf"/>
</dbReference>
<dbReference type="InterPro" id="IPR016477">
    <property type="entry name" value="Fructo-/Ketosamine-3-kinase"/>
</dbReference>
<dbReference type="PANTHER" id="PTHR12149">
    <property type="entry name" value="FRUCTOSAMINE 3 KINASE-RELATED PROTEIN"/>
    <property type="match status" value="1"/>
</dbReference>
<name>A0A2M8ITI5_9RHOB</name>
<gene>
    <name evidence="2" type="ORF">CVM52_25375</name>
</gene>
<keyword evidence="2" id="KW-0808">Transferase</keyword>
<proteinExistence type="inferred from homology"/>
<dbReference type="Gene3D" id="3.90.1200.10">
    <property type="match status" value="1"/>
</dbReference>